<dbReference type="PANTHER" id="PTHR33930:SF8">
    <property type="entry name" value="4-CARBOXYMUCONOLACTONE DECARBOXYLASE"/>
    <property type="match status" value="1"/>
</dbReference>
<comment type="caution">
    <text evidence="2">The sequence shown here is derived from an EMBL/GenBank/DDBJ whole genome shotgun (WGS) entry which is preliminary data.</text>
</comment>
<dbReference type="EMBL" id="JACXAI010000050">
    <property type="protein sequence ID" value="MBD1383311.1"/>
    <property type="molecule type" value="Genomic_DNA"/>
</dbReference>
<dbReference type="InterPro" id="IPR029032">
    <property type="entry name" value="AhpD-like"/>
</dbReference>
<proteinExistence type="predicted"/>
<dbReference type="NCBIfam" id="TIGR00778">
    <property type="entry name" value="ahpD_dom"/>
    <property type="match status" value="2"/>
</dbReference>
<sequence>MIIIENLYPKENIQYMKKFKSLAPELYGKYVDFSKTVLNEGTLTRKEKEIIAVAVSCVTECPYCIDFHTKKAKDHGATVEELFEAILTAAAIEAEGPYAHRLQMYNASDENPKNMIYDRSDIQKLDSLTDLPAMIHSSAASFFTAATSDGKLSAKMKELIAVSVAHTTECPYAIHKHTKKARNEGCSKQELAEAVMVAALVKSGGVVTHATNMMRAFEE</sequence>
<evidence type="ECO:0000313" key="3">
    <source>
        <dbReference type="Proteomes" id="UP000626844"/>
    </source>
</evidence>
<evidence type="ECO:0000313" key="2">
    <source>
        <dbReference type="EMBL" id="MBD1383311.1"/>
    </source>
</evidence>
<dbReference type="GO" id="GO:0051920">
    <property type="term" value="F:peroxiredoxin activity"/>
    <property type="evidence" value="ECO:0007669"/>
    <property type="project" value="InterPro"/>
</dbReference>
<reference evidence="2" key="1">
    <citation type="submission" date="2020-09" db="EMBL/GenBank/DDBJ databases">
        <title>A novel bacterium of genus Bacillus, isolated from South China Sea.</title>
        <authorList>
            <person name="Huang H."/>
            <person name="Mo K."/>
            <person name="Hu Y."/>
        </authorList>
    </citation>
    <scope>NUCLEOTIDE SEQUENCE</scope>
    <source>
        <strain evidence="2">IB182487</strain>
    </source>
</reference>
<evidence type="ECO:0000259" key="1">
    <source>
        <dbReference type="Pfam" id="PF02627"/>
    </source>
</evidence>
<dbReference type="AlphaFoldDB" id="A0A926RZN3"/>
<dbReference type="Proteomes" id="UP000626844">
    <property type="component" value="Unassembled WGS sequence"/>
</dbReference>
<protein>
    <submittedName>
        <fullName evidence="2">Carboxymuconolactone decarboxylase family protein</fullName>
    </submittedName>
</protein>
<dbReference type="Pfam" id="PF02627">
    <property type="entry name" value="CMD"/>
    <property type="match status" value="2"/>
</dbReference>
<accession>A0A926RZN3</accession>
<keyword evidence="3" id="KW-1185">Reference proteome</keyword>
<feature type="domain" description="Carboxymuconolactone decarboxylase-like" evidence="1">
    <location>
        <begin position="24"/>
        <end position="93"/>
    </location>
</feature>
<feature type="domain" description="Carboxymuconolactone decarboxylase-like" evidence="1">
    <location>
        <begin position="142"/>
        <end position="213"/>
    </location>
</feature>
<organism evidence="2 3">
    <name type="scientific">Metabacillus arenae</name>
    <dbReference type="NCBI Taxonomy" id="2771434"/>
    <lineage>
        <taxon>Bacteria</taxon>
        <taxon>Bacillati</taxon>
        <taxon>Bacillota</taxon>
        <taxon>Bacilli</taxon>
        <taxon>Bacillales</taxon>
        <taxon>Bacillaceae</taxon>
        <taxon>Metabacillus</taxon>
    </lineage>
</organism>
<dbReference type="InterPro" id="IPR004675">
    <property type="entry name" value="AhpD_core"/>
</dbReference>
<name>A0A926RZN3_9BACI</name>
<dbReference type="RefSeq" id="WP_191162353.1">
    <property type="nucleotide sequence ID" value="NZ_JACXAI010000050.1"/>
</dbReference>
<dbReference type="InterPro" id="IPR003779">
    <property type="entry name" value="CMD-like"/>
</dbReference>
<dbReference type="SUPFAM" id="SSF69118">
    <property type="entry name" value="AhpD-like"/>
    <property type="match status" value="2"/>
</dbReference>
<dbReference type="Gene3D" id="1.20.1290.10">
    <property type="entry name" value="AhpD-like"/>
    <property type="match status" value="2"/>
</dbReference>
<dbReference type="PANTHER" id="PTHR33930">
    <property type="entry name" value="ALKYL HYDROPEROXIDE REDUCTASE AHPD"/>
    <property type="match status" value="1"/>
</dbReference>
<gene>
    <name evidence="2" type="ORF">IC621_24295</name>
</gene>